<evidence type="ECO:0000313" key="3">
    <source>
        <dbReference type="Proteomes" id="UP000054270"/>
    </source>
</evidence>
<sequence>MCHGNTSRKLPLLLIFAWFSGSNQNRTRTELTEPVLSVLVQSGSGSGNIPTVRFSVLRKGAKNRTEPNFGNTTAEWIEDTNWAEEQNRLHRLSEEAAAEQEELDYQAAVARSLDLPVVTQAEPGMSLNIYYDGSMAEWFIAVTQSSSSQRHRAAPITRHMNSEWMRPFEDNTKKSPIKRKRTGNPDQQFCLVFWAQSDVPSDALAVHECPDWPTWSLCDSPNVQKLLGITKTEHLQFYNITHAQWVTCLPSYPHQVSKTRHLLLRCMNVTVCPELDKYLATITEVPTHMWRNMANEQSTIKHQLLAQCYKKINIFSPPSTIDLLGDSDRVSGKRKAIDFELDETPLRQCQHLSPSSPISVSDSPTTPMPRQNIFGSISGESTPLASYSRALSQNEDISGNLMGKSGPLACTLFIWLGVSGE</sequence>
<feature type="signal peptide" evidence="1">
    <location>
        <begin position="1"/>
        <end position="24"/>
    </location>
</feature>
<dbReference type="OrthoDB" id="3070840at2759"/>
<reference evidence="3" key="1">
    <citation type="submission" date="2014-04" db="EMBL/GenBank/DDBJ databases">
        <title>Evolutionary Origins and Diversification of the Mycorrhizal Mutualists.</title>
        <authorList>
            <consortium name="DOE Joint Genome Institute"/>
            <consortium name="Mycorrhizal Genomics Consortium"/>
            <person name="Kohler A."/>
            <person name="Kuo A."/>
            <person name="Nagy L.G."/>
            <person name="Floudas D."/>
            <person name="Copeland A."/>
            <person name="Barry K.W."/>
            <person name="Cichocki N."/>
            <person name="Veneault-Fourrey C."/>
            <person name="LaButti K."/>
            <person name="Lindquist E.A."/>
            <person name="Lipzen A."/>
            <person name="Lundell T."/>
            <person name="Morin E."/>
            <person name="Murat C."/>
            <person name="Riley R."/>
            <person name="Ohm R."/>
            <person name="Sun H."/>
            <person name="Tunlid A."/>
            <person name="Henrissat B."/>
            <person name="Grigoriev I.V."/>
            <person name="Hibbett D.S."/>
            <person name="Martin F."/>
        </authorList>
    </citation>
    <scope>NUCLEOTIDE SEQUENCE [LARGE SCALE GENOMIC DNA]</scope>
    <source>
        <strain evidence="3">FD-334 SS-4</strain>
    </source>
</reference>
<protein>
    <submittedName>
        <fullName evidence="2">Uncharacterized protein</fullName>
    </submittedName>
</protein>
<keyword evidence="1" id="KW-0732">Signal</keyword>
<proteinExistence type="predicted"/>
<evidence type="ECO:0000256" key="1">
    <source>
        <dbReference type="SAM" id="SignalP"/>
    </source>
</evidence>
<dbReference type="STRING" id="945553.A0A0D2KGS0"/>
<dbReference type="Proteomes" id="UP000054270">
    <property type="component" value="Unassembled WGS sequence"/>
</dbReference>
<keyword evidence="3" id="KW-1185">Reference proteome</keyword>
<dbReference type="EMBL" id="KN817721">
    <property type="protein sequence ID" value="KJA13702.1"/>
    <property type="molecule type" value="Genomic_DNA"/>
</dbReference>
<name>A0A0D2KGS0_HYPSF</name>
<feature type="chain" id="PRO_5002256918" evidence="1">
    <location>
        <begin position="25"/>
        <end position="421"/>
    </location>
</feature>
<gene>
    <name evidence="2" type="ORF">HYPSUDRAFT_59759</name>
</gene>
<evidence type="ECO:0000313" key="2">
    <source>
        <dbReference type="EMBL" id="KJA13702.1"/>
    </source>
</evidence>
<organism evidence="2 3">
    <name type="scientific">Hypholoma sublateritium (strain FD-334 SS-4)</name>
    <dbReference type="NCBI Taxonomy" id="945553"/>
    <lineage>
        <taxon>Eukaryota</taxon>
        <taxon>Fungi</taxon>
        <taxon>Dikarya</taxon>
        <taxon>Basidiomycota</taxon>
        <taxon>Agaricomycotina</taxon>
        <taxon>Agaricomycetes</taxon>
        <taxon>Agaricomycetidae</taxon>
        <taxon>Agaricales</taxon>
        <taxon>Agaricineae</taxon>
        <taxon>Strophariaceae</taxon>
        <taxon>Hypholoma</taxon>
    </lineage>
</organism>
<accession>A0A0D2KGS0</accession>
<dbReference type="AlphaFoldDB" id="A0A0D2KGS0"/>